<keyword evidence="4" id="KW-1185">Reference proteome</keyword>
<dbReference type="InterPro" id="IPR045794">
    <property type="entry name" value="Trypco1"/>
</dbReference>
<dbReference type="NCBIfam" id="NF041216">
    <property type="entry name" value="CU044_2847_fam"/>
    <property type="match status" value="1"/>
</dbReference>
<evidence type="ECO:0000313" key="4">
    <source>
        <dbReference type="Proteomes" id="UP001197114"/>
    </source>
</evidence>
<name>A0ABS6YKY2_9ACTN</name>
<feature type="domain" description="Trypsin-co-occurring" evidence="2">
    <location>
        <begin position="9"/>
        <end position="122"/>
    </location>
</feature>
<evidence type="ECO:0000256" key="1">
    <source>
        <dbReference type="SAM" id="MobiDB-lite"/>
    </source>
</evidence>
<protein>
    <recommendedName>
        <fullName evidence="2">Trypsin-co-occurring domain-containing protein</fullName>
    </recommendedName>
</protein>
<dbReference type="EMBL" id="WMBF01000083">
    <property type="protein sequence ID" value="MBW5422080.1"/>
    <property type="molecule type" value="Genomic_DNA"/>
</dbReference>
<comment type="caution">
    <text evidence="3">The sequence shown here is derived from an EMBL/GenBank/DDBJ whole genome shotgun (WGS) entry which is preliminary data.</text>
</comment>
<sequence>MPPYDYMEFTLDDGAQVRLELAPAGDAPASSGPPDADLPGGISGVTPVGRGARVGAAATDALRTVLSPLGPILQQVHDAVRGIPDPPDQISVDFGIQVGQDLRLGIVGANGQASMTVSATWQLAPRAEA</sequence>
<dbReference type="Pfam" id="PF19493">
    <property type="entry name" value="Trypco1"/>
    <property type="match status" value="1"/>
</dbReference>
<dbReference type="RefSeq" id="WP_308117620.1">
    <property type="nucleotide sequence ID" value="NZ_WMBF01000083.1"/>
</dbReference>
<evidence type="ECO:0000259" key="2">
    <source>
        <dbReference type="Pfam" id="PF19493"/>
    </source>
</evidence>
<dbReference type="Proteomes" id="UP001197114">
    <property type="component" value="Unassembled WGS sequence"/>
</dbReference>
<feature type="region of interest" description="Disordered" evidence="1">
    <location>
        <begin position="23"/>
        <end position="45"/>
    </location>
</feature>
<reference evidence="3 4" key="1">
    <citation type="submission" date="2019-11" db="EMBL/GenBank/DDBJ databases">
        <authorList>
            <person name="Ay H."/>
        </authorList>
    </citation>
    <scope>NUCLEOTIDE SEQUENCE [LARGE SCALE GENOMIC DNA]</scope>
    <source>
        <strain evidence="3 4">BG9H</strain>
    </source>
</reference>
<organism evidence="3 4">
    <name type="scientific">Streptomyces anatolicus</name>
    <dbReference type="NCBI Taxonomy" id="2675858"/>
    <lineage>
        <taxon>Bacteria</taxon>
        <taxon>Bacillati</taxon>
        <taxon>Actinomycetota</taxon>
        <taxon>Actinomycetes</taxon>
        <taxon>Kitasatosporales</taxon>
        <taxon>Streptomycetaceae</taxon>
        <taxon>Streptomyces</taxon>
    </lineage>
</organism>
<gene>
    <name evidence="3" type="ORF">GKQ77_10965</name>
</gene>
<evidence type="ECO:0000313" key="3">
    <source>
        <dbReference type="EMBL" id="MBW5422080.1"/>
    </source>
</evidence>
<proteinExistence type="predicted"/>
<accession>A0ABS6YKY2</accession>